<keyword evidence="9 11" id="KW-0472">Membrane</keyword>
<evidence type="ECO:0000256" key="3">
    <source>
        <dbReference type="ARBA" id="ARBA00007134"/>
    </source>
</evidence>
<feature type="compositionally biased region" description="Basic and acidic residues" evidence="10">
    <location>
        <begin position="1"/>
        <end position="11"/>
    </location>
</feature>
<feature type="transmembrane region" description="Helical" evidence="11">
    <location>
        <begin position="399"/>
        <end position="420"/>
    </location>
</feature>
<feature type="transmembrane region" description="Helical" evidence="11">
    <location>
        <begin position="289"/>
        <end position="308"/>
    </location>
</feature>
<feature type="region of interest" description="Disordered" evidence="10">
    <location>
        <begin position="1"/>
        <end position="27"/>
    </location>
</feature>
<dbReference type="InterPro" id="IPR036259">
    <property type="entry name" value="MFS_trans_sf"/>
</dbReference>
<dbReference type="GO" id="GO:0008506">
    <property type="term" value="F:sucrose:proton symporter activity"/>
    <property type="evidence" value="ECO:0007669"/>
    <property type="project" value="TreeGrafter"/>
</dbReference>
<comment type="pathway">
    <text evidence="2">Glycan biosynthesis; sucrose metabolism.</text>
</comment>
<evidence type="ECO:0000256" key="9">
    <source>
        <dbReference type="ARBA" id="ARBA00023136"/>
    </source>
</evidence>
<dbReference type="FunFam" id="1.20.1250.20:FF:000182">
    <property type="entry name" value="Sucrose transporter SUC2"/>
    <property type="match status" value="1"/>
</dbReference>
<keyword evidence="6 11" id="KW-0812">Transmembrane</keyword>
<evidence type="ECO:0000256" key="4">
    <source>
        <dbReference type="ARBA" id="ARBA00022448"/>
    </source>
</evidence>
<dbReference type="SUPFAM" id="SSF103473">
    <property type="entry name" value="MFS general substrate transporter"/>
    <property type="match status" value="1"/>
</dbReference>
<protein>
    <recommendedName>
        <fullName evidence="13">Sucrose transporter</fullName>
    </recommendedName>
</protein>
<comment type="subcellular location">
    <subcellularLocation>
        <location evidence="1">Membrane</location>
        <topology evidence="1">Multi-pass membrane protein</topology>
    </subcellularLocation>
</comment>
<dbReference type="GO" id="GO:0005773">
    <property type="term" value="C:vacuole"/>
    <property type="evidence" value="ECO:0007669"/>
    <property type="project" value="TreeGrafter"/>
</dbReference>
<keyword evidence="5" id="KW-0762">Sugar transport</keyword>
<name>A0A8S9KIF0_BRACR</name>
<dbReference type="AlphaFoldDB" id="A0A8S9KIF0"/>
<evidence type="ECO:0000313" key="12">
    <source>
        <dbReference type="EMBL" id="KAF2594019.1"/>
    </source>
</evidence>
<evidence type="ECO:0000256" key="1">
    <source>
        <dbReference type="ARBA" id="ARBA00004141"/>
    </source>
</evidence>
<organism evidence="12">
    <name type="scientific">Brassica cretica</name>
    <name type="common">Mustard</name>
    <dbReference type="NCBI Taxonomy" id="69181"/>
    <lineage>
        <taxon>Eukaryota</taxon>
        <taxon>Viridiplantae</taxon>
        <taxon>Streptophyta</taxon>
        <taxon>Embryophyta</taxon>
        <taxon>Tracheophyta</taxon>
        <taxon>Spermatophyta</taxon>
        <taxon>Magnoliopsida</taxon>
        <taxon>eudicotyledons</taxon>
        <taxon>Gunneridae</taxon>
        <taxon>Pentapetalae</taxon>
        <taxon>rosids</taxon>
        <taxon>malvids</taxon>
        <taxon>Brassicales</taxon>
        <taxon>Brassicaceae</taxon>
        <taxon>Brassiceae</taxon>
        <taxon>Brassica</taxon>
    </lineage>
</organism>
<comment type="caution">
    <text evidence="12">The sequence shown here is derived from an EMBL/GenBank/DDBJ whole genome shotgun (WGS) entry which is preliminary data.</text>
</comment>
<reference evidence="12" key="1">
    <citation type="submission" date="2019-12" db="EMBL/GenBank/DDBJ databases">
        <title>Genome sequencing and annotation of Brassica cretica.</title>
        <authorList>
            <person name="Studholme D.J."/>
            <person name="Sarris P.F."/>
        </authorList>
    </citation>
    <scope>NUCLEOTIDE SEQUENCE</scope>
    <source>
        <strain evidence="12">PFS-102/07</strain>
        <tissue evidence="12">Leaf</tissue>
    </source>
</reference>
<evidence type="ECO:0008006" key="13">
    <source>
        <dbReference type="Google" id="ProtNLM"/>
    </source>
</evidence>
<feature type="transmembrane region" description="Helical" evidence="11">
    <location>
        <begin position="328"/>
        <end position="354"/>
    </location>
</feature>
<evidence type="ECO:0000256" key="11">
    <source>
        <dbReference type="SAM" id="Phobius"/>
    </source>
</evidence>
<dbReference type="PANTHER" id="PTHR19432">
    <property type="entry name" value="SUGAR TRANSPORTER"/>
    <property type="match status" value="1"/>
</dbReference>
<feature type="transmembrane region" description="Helical" evidence="11">
    <location>
        <begin position="34"/>
        <end position="59"/>
    </location>
</feature>
<gene>
    <name evidence="12" type="ORF">F2Q70_00044698</name>
</gene>
<feature type="transmembrane region" description="Helical" evidence="11">
    <location>
        <begin position="103"/>
        <end position="122"/>
    </location>
</feature>
<evidence type="ECO:0000256" key="8">
    <source>
        <dbReference type="ARBA" id="ARBA00022989"/>
    </source>
</evidence>
<evidence type="ECO:0000256" key="6">
    <source>
        <dbReference type="ARBA" id="ARBA00022692"/>
    </source>
</evidence>
<evidence type="ECO:0000256" key="2">
    <source>
        <dbReference type="ARBA" id="ARBA00004914"/>
    </source>
</evidence>
<proteinExistence type="inferred from homology"/>
<dbReference type="Pfam" id="PF13347">
    <property type="entry name" value="MFS_2"/>
    <property type="match status" value="1"/>
</dbReference>
<evidence type="ECO:0000256" key="5">
    <source>
        <dbReference type="ARBA" id="ARBA00022597"/>
    </source>
</evidence>
<keyword evidence="4" id="KW-0813">Transport</keyword>
<dbReference type="EMBL" id="QGKY02000164">
    <property type="protein sequence ID" value="KAF2594019.1"/>
    <property type="molecule type" value="Genomic_DNA"/>
</dbReference>
<feature type="transmembrane region" description="Helical" evidence="11">
    <location>
        <begin position="71"/>
        <end position="91"/>
    </location>
</feature>
<dbReference type="GO" id="GO:0005886">
    <property type="term" value="C:plasma membrane"/>
    <property type="evidence" value="ECO:0007669"/>
    <property type="project" value="TreeGrafter"/>
</dbReference>
<feature type="transmembrane region" description="Helical" evidence="11">
    <location>
        <begin position="229"/>
        <end position="247"/>
    </location>
</feature>
<dbReference type="Gene3D" id="1.20.1250.20">
    <property type="entry name" value="MFS general substrate transporter like domains"/>
    <property type="match status" value="1"/>
</dbReference>
<evidence type="ECO:0000256" key="10">
    <source>
        <dbReference type="SAM" id="MobiDB-lite"/>
    </source>
</evidence>
<keyword evidence="7" id="KW-0769">Symport</keyword>
<feature type="transmembrane region" description="Helical" evidence="11">
    <location>
        <begin position="366"/>
        <end position="387"/>
    </location>
</feature>
<feature type="transmembrane region" description="Helical" evidence="11">
    <location>
        <begin position="181"/>
        <end position="201"/>
    </location>
</feature>
<dbReference type="PANTHER" id="PTHR19432:SF70">
    <property type="entry name" value="SUCROSE TRANSPORT PROTEIN SUC1-RELATED"/>
    <property type="match status" value="1"/>
</dbReference>
<evidence type="ECO:0000256" key="7">
    <source>
        <dbReference type="ARBA" id="ARBA00022847"/>
    </source>
</evidence>
<accession>A0A8S9KIF0</accession>
<keyword evidence="8 11" id="KW-1133">Transmembrane helix</keyword>
<comment type="similarity">
    <text evidence="3">Belongs to the glycoside-pentoside-hexuronide (GPH) cation symporter transporter (TC 2.A.2.4) family.</text>
</comment>
<sequence>MGAFETEKTAKDAAVVETQSPEEDFDQPSPLRKIISVASIAAGLQFGWALQLSLLTPYVQLLGIPHKWSSLIWLCGPVSGMIVQPIVGYHSDRCTSRFGRRRPFIAAGAALVAVAVFLIGYAADIGHKMGDKLEQKTPRVRAIGIFAFGFWILDVANNTLQGPCRAFLADLSAGDAKRTRVANGFFSFFMAVGNVLGYAAGSYTNLHKMFPFAITKACDIYCANLKSCFFLSITLLIIVTVSSLWYVKDKQWSPAVNSGDEKTSSVPFFGEILGAFKWTGRKVGGAKRLWGIVNFILAIGLAMTVPISKQAEEHRKTAGEFARPSSGVRAGALSLFAVLGIPLAITFSIPFALASIFSNSSGAGQGLSIGVLNLAIVIPQMIVSLGGGSFDALFGGGNLPVFVVGAIAAAISGVLALTVLPSPPLDAPALKSGAMGFH</sequence>